<evidence type="ECO:0000256" key="1">
    <source>
        <dbReference type="SAM" id="Coils"/>
    </source>
</evidence>
<dbReference type="EMBL" id="JAUTDP010000009">
    <property type="protein sequence ID" value="KAK3396675.1"/>
    <property type="molecule type" value="Genomic_DNA"/>
</dbReference>
<name>A0AAE0PBR3_SORBR</name>
<reference evidence="3" key="1">
    <citation type="journal article" date="2023" name="Mol. Phylogenet. Evol.">
        <title>Genome-scale phylogeny and comparative genomics of the fungal order Sordariales.</title>
        <authorList>
            <person name="Hensen N."/>
            <person name="Bonometti L."/>
            <person name="Westerberg I."/>
            <person name="Brannstrom I.O."/>
            <person name="Guillou S."/>
            <person name="Cros-Aarteil S."/>
            <person name="Calhoun S."/>
            <person name="Haridas S."/>
            <person name="Kuo A."/>
            <person name="Mondo S."/>
            <person name="Pangilinan J."/>
            <person name="Riley R."/>
            <person name="LaButti K."/>
            <person name="Andreopoulos B."/>
            <person name="Lipzen A."/>
            <person name="Chen C."/>
            <person name="Yan M."/>
            <person name="Daum C."/>
            <person name="Ng V."/>
            <person name="Clum A."/>
            <person name="Steindorff A."/>
            <person name="Ohm R.A."/>
            <person name="Martin F."/>
            <person name="Silar P."/>
            <person name="Natvig D.O."/>
            <person name="Lalanne C."/>
            <person name="Gautier V."/>
            <person name="Ament-Velasquez S.L."/>
            <person name="Kruys A."/>
            <person name="Hutchinson M.I."/>
            <person name="Powell A.J."/>
            <person name="Barry K."/>
            <person name="Miller A.N."/>
            <person name="Grigoriev I.V."/>
            <person name="Debuchy R."/>
            <person name="Gladieux P."/>
            <person name="Hiltunen Thoren M."/>
            <person name="Johannesson H."/>
        </authorList>
    </citation>
    <scope>NUCLEOTIDE SEQUENCE</scope>
    <source>
        <strain evidence="3">FGSC 1904</strain>
    </source>
</reference>
<feature type="compositionally biased region" description="Low complexity" evidence="2">
    <location>
        <begin position="81"/>
        <end position="97"/>
    </location>
</feature>
<sequence>MQRGETEEMSRASRTRHPRSASASEAVIMNNLPAVVSDQLYQLLTLQTATSLVAVFLTDRMARKRQSVSDLNPRTFKRFESSSAMDSSSEMNSSPSFKPDPDSDTDMVDFNDRLTRDRTASNTGATPVVGKLSSMVMASRAASTPQRVLFGRGRGGTQLPPKPAADSTPGHNQEAFKKLTERVKDLEQQNKSQQEEINSLKDGAERYLPSLWPTELANLDSAANTATTDARGHGDIDGSDAEMFTQQNDAEIINAAIKNLSGAGGKWFNTIYDAYKVFTEDTGSFRYRTISSPRYTRPVAEAFWKFCIDYFANEEDGVMPDIEEESPLDDLKRLTNIDAKAAAARKSPRAGTADRLNDAMPLNYAARAAQFAAEDAVGGPANGSCRAGGSAFPPAARRQS</sequence>
<evidence type="ECO:0000256" key="2">
    <source>
        <dbReference type="SAM" id="MobiDB-lite"/>
    </source>
</evidence>
<evidence type="ECO:0000313" key="3">
    <source>
        <dbReference type="EMBL" id="KAK3396675.1"/>
    </source>
</evidence>
<evidence type="ECO:0000313" key="4">
    <source>
        <dbReference type="Proteomes" id="UP001281003"/>
    </source>
</evidence>
<accession>A0AAE0PBR3</accession>
<protein>
    <submittedName>
        <fullName evidence="3">Uncharacterized protein</fullName>
    </submittedName>
</protein>
<dbReference type="AlphaFoldDB" id="A0AAE0PBR3"/>
<reference evidence="3" key="2">
    <citation type="submission" date="2023-07" db="EMBL/GenBank/DDBJ databases">
        <authorList>
            <consortium name="Lawrence Berkeley National Laboratory"/>
            <person name="Haridas S."/>
            <person name="Hensen N."/>
            <person name="Bonometti L."/>
            <person name="Westerberg I."/>
            <person name="Brannstrom I.O."/>
            <person name="Guillou S."/>
            <person name="Cros-Aarteil S."/>
            <person name="Calhoun S."/>
            <person name="Kuo A."/>
            <person name="Mondo S."/>
            <person name="Pangilinan J."/>
            <person name="Riley R."/>
            <person name="LaButti K."/>
            <person name="Andreopoulos B."/>
            <person name="Lipzen A."/>
            <person name="Chen C."/>
            <person name="Yanf M."/>
            <person name="Daum C."/>
            <person name="Ng V."/>
            <person name="Clum A."/>
            <person name="Steindorff A."/>
            <person name="Ohm R."/>
            <person name="Martin F."/>
            <person name="Silar P."/>
            <person name="Natvig D."/>
            <person name="Lalanne C."/>
            <person name="Gautier V."/>
            <person name="Ament-velasquez S.L."/>
            <person name="Kruys A."/>
            <person name="Hutchinson M.I."/>
            <person name="Powell A.J."/>
            <person name="Barry K."/>
            <person name="Miller A.N."/>
            <person name="Grigoriev I.V."/>
            <person name="Debuchy R."/>
            <person name="Gladieux P."/>
            <person name="Thoren M.H."/>
            <person name="Johannesson H."/>
        </authorList>
    </citation>
    <scope>NUCLEOTIDE SEQUENCE</scope>
    <source>
        <strain evidence="3">FGSC 1904</strain>
    </source>
</reference>
<comment type="caution">
    <text evidence="3">The sequence shown here is derived from an EMBL/GenBank/DDBJ whole genome shotgun (WGS) entry which is preliminary data.</text>
</comment>
<feature type="region of interest" description="Disordered" evidence="2">
    <location>
        <begin position="150"/>
        <end position="172"/>
    </location>
</feature>
<dbReference type="Proteomes" id="UP001281003">
    <property type="component" value="Unassembled WGS sequence"/>
</dbReference>
<feature type="coiled-coil region" evidence="1">
    <location>
        <begin position="176"/>
        <end position="203"/>
    </location>
</feature>
<gene>
    <name evidence="3" type="ORF">B0T20DRAFT_481648</name>
</gene>
<proteinExistence type="predicted"/>
<feature type="region of interest" description="Disordered" evidence="2">
    <location>
        <begin position="1"/>
        <end position="24"/>
    </location>
</feature>
<organism evidence="3 4">
    <name type="scientific">Sordaria brevicollis</name>
    <dbReference type="NCBI Taxonomy" id="83679"/>
    <lineage>
        <taxon>Eukaryota</taxon>
        <taxon>Fungi</taxon>
        <taxon>Dikarya</taxon>
        <taxon>Ascomycota</taxon>
        <taxon>Pezizomycotina</taxon>
        <taxon>Sordariomycetes</taxon>
        <taxon>Sordariomycetidae</taxon>
        <taxon>Sordariales</taxon>
        <taxon>Sordariaceae</taxon>
        <taxon>Sordaria</taxon>
    </lineage>
</organism>
<feature type="region of interest" description="Disordered" evidence="2">
    <location>
        <begin position="79"/>
        <end position="109"/>
    </location>
</feature>
<feature type="compositionally biased region" description="Basic and acidic residues" evidence="2">
    <location>
        <begin position="1"/>
        <end position="11"/>
    </location>
</feature>
<feature type="region of interest" description="Disordered" evidence="2">
    <location>
        <begin position="377"/>
        <end position="400"/>
    </location>
</feature>
<keyword evidence="4" id="KW-1185">Reference proteome</keyword>
<keyword evidence="1" id="KW-0175">Coiled coil</keyword>